<organism evidence="3 4">
    <name type="scientific">Hyphomonas atlantica</name>
    <dbReference type="NCBI Taxonomy" id="1280948"/>
    <lineage>
        <taxon>Bacteria</taxon>
        <taxon>Pseudomonadati</taxon>
        <taxon>Pseudomonadota</taxon>
        <taxon>Alphaproteobacteria</taxon>
        <taxon>Hyphomonadales</taxon>
        <taxon>Hyphomonadaceae</taxon>
        <taxon>Hyphomonas</taxon>
    </lineage>
</organism>
<dbReference type="InterPro" id="IPR027417">
    <property type="entry name" value="P-loop_NTPase"/>
</dbReference>
<keyword evidence="2" id="KW-0802">TPR repeat</keyword>
<dbReference type="InterPro" id="IPR026634">
    <property type="entry name" value="TPST-like"/>
</dbReference>
<dbReference type="GO" id="GO:0008476">
    <property type="term" value="F:protein-tyrosine sulfotransferase activity"/>
    <property type="evidence" value="ECO:0007669"/>
    <property type="project" value="InterPro"/>
</dbReference>
<dbReference type="SUPFAM" id="SSF48452">
    <property type="entry name" value="TPR-like"/>
    <property type="match status" value="1"/>
</dbReference>
<dbReference type="PANTHER" id="PTHR12788:SF10">
    <property type="entry name" value="PROTEIN-TYROSINE SULFOTRANSFERASE"/>
    <property type="match status" value="1"/>
</dbReference>
<evidence type="ECO:0000256" key="1">
    <source>
        <dbReference type="ARBA" id="ARBA00022679"/>
    </source>
</evidence>
<dbReference type="STRING" id="1280948.HY36_14680"/>
<protein>
    <submittedName>
        <fullName evidence="3">Uncharacterized protein</fullName>
    </submittedName>
</protein>
<dbReference type="SUPFAM" id="SSF52540">
    <property type="entry name" value="P-loop containing nucleoside triphosphate hydrolases"/>
    <property type="match status" value="1"/>
</dbReference>
<dbReference type="PANTHER" id="PTHR12788">
    <property type="entry name" value="PROTEIN-TYROSINE SULFOTRANSFERASE 2"/>
    <property type="match status" value="1"/>
</dbReference>
<dbReference type="InterPro" id="IPR011990">
    <property type="entry name" value="TPR-like_helical_dom_sf"/>
</dbReference>
<name>A0A059E7B7_9PROT</name>
<feature type="repeat" description="TPR" evidence="2">
    <location>
        <begin position="113"/>
        <end position="146"/>
    </location>
</feature>
<dbReference type="AlphaFoldDB" id="A0A059E7B7"/>
<dbReference type="Proteomes" id="UP000024547">
    <property type="component" value="Unassembled WGS sequence"/>
</dbReference>
<feature type="repeat" description="TPR" evidence="2">
    <location>
        <begin position="11"/>
        <end position="44"/>
    </location>
</feature>
<evidence type="ECO:0000313" key="3">
    <source>
        <dbReference type="EMBL" id="KCZ63538.1"/>
    </source>
</evidence>
<dbReference type="PROSITE" id="PS50005">
    <property type="entry name" value="TPR"/>
    <property type="match status" value="2"/>
</dbReference>
<proteinExistence type="predicted"/>
<evidence type="ECO:0000313" key="4">
    <source>
        <dbReference type="Proteomes" id="UP000024547"/>
    </source>
</evidence>
<reference evidence="3 4" key="1">
    <citation type="journal article" date="2014" name="Antonie Van Leeuwenhoek">
        <title>Hyphomonas beringensis sp. nov. and Hyphomonas chukchiensis sp. nov., isolated from surface seawater of the Bering Sea and Chukchi Sea.</title>
        <authorList>
            <person name="Li C."/>
            <person name="Lai Q."/>
            <person name="Li G."/>
            <person name="Dong C."/>
            <person name="Wang J."/>
            <person name="Liao Y."/>
            <person name="Shao Z."/>
        </authorList>
    </citation>
    <scope>NUCLEOTIDE SEQUENCE [LARGE SCALE GENOMIC DNA]</scope>
    <source>
        <strain evidence="3 4">22II1-22F38</strain>
    </source>
</reference>
<dbReference type="Gene3D" id="1.25.40.10">
    <property type="entry name" value="Tetratricopeptide repeat domain"/>
    <property type="match status" value="2"/>
</dbReference>
<dbReference type="SMART" id="SM00028">
    <property type="entry name" value="TPR"/>
    <property type="match status" value="4"/>
</dbReference>
<dbReference type="Pfam" id="PF13469">
    <property type="entry name" value="Sulfotransfer_3"/>
    <property type="match status" value="1"/>
</dbReference>
<keyword evidence="4" id="KW-1185">Reference proteome</keyword>
<keyword evidence="1" id="KW-0808">Transferase</keyword>
<dbReference type="RefSeq" id="WP_051602539.1">
    <property type="nucleotide sequence ID" value="NZ_AWFH01000006.1"/>
</dbReference>
<gene>
    <name evidence="3" type="ORF">HY36_14680</name>
</gene>
<dbReference type="PATRIC" id="fig|1280948.3.peg.1171"/>
<evidence type="ECO:0000256" key="2">
    <source>
        <dbReference type="PROSITE-ProRule" id="PRU00339"/>
    </source>
</evidence>
<comment type="caution">
    <text evidence="3">The sequence shown here is derived from an EMBL/GenBank/DDBJ whole genome shotgun (WGS) entry which is preliminary data.</text>
</comment>
<accession>A0A059E7B7</accession>
<sequence length="502" mass="54924">MKALQADPAEMRAFYLLGILTADHSNHSKAIELFDRALAVGTPRSDILAQKARCQIALLQREKAVQSAEAAAKLEPDDAFTLDTLGVVFSRAGLHARSLGFYQRATDAASDVAAYHYNHGAALQFAGRMDEARDAYRTCLALDPSDTRARAAIVQITKQTESQNEIAQLEQVFPSIADDADDALRIGHALAKAHEDLNRPADAMHWLARAKAVKWAGLHHDEAFDAAVFEAAKRAADEPGAGGFTDAAPIFIVGMPRTGTTLVDRILSSHSEVTSAGELADFGLALKQLSGTRSNYVLDAETLNAAARVDAATVGQTYMARVKATLGLSGRFIDKLPLNAIYAPIILSALPNARIICLRRHPADTVLSNYRQLFATRYPYYDYALNLEATANYYVGFDRMIRHFSDTLPADRFTQVHYEDVVADIEGEARRLLDFCGLAFEPQCIDFHRNAAPVATASSAQVREPLYTRALARWKRYKAYLGPALDILEAADCIQPSERAAP</sequence>
<dbReference type="InterPro" id="IPR019734">
    <property type="entry name" value="TPR_rpt"/>
</dbReference>
<dbReference type="Gene3D" id="3.40.50.300">
    <property type="entry name" value="P-loop containing nucleotide triphosphate hydrolases"/>
    <property type="match status" value="1"/>
</dbReference>
<dbReference type="EMBL" id="AWFH01000006">
    <property type="protein sequence ID" value="KCZ63538.1"/>
    <property type="molecule type" value="Genomic_DNA"/>
</dbReference>
<dbReference type="Pfam" id="PF13181">
    <property type="entry name" value="TPR_8"/>
    <property type="match status" value="1"/>
</dbReference>
<dbReference type="eggNOG" id="COG0457">
    <property type="taxonomic scope" value="Bacteria"/>
</dbReference>